<gene>
    <name evidence="2" type="ORF">K402DRAFT_374675</name>
</gene>
<accession>A0A6G1H4W6</accession>
<organism evidence="2 3">
    <name type="scientific">Aulographum hederae CBS 113979</name>
    <dbReference type="NCBI Taxonomy" id="1176131"/>
    <lineage>
        <taxon>Eukaryota</taxon>
        <taxon>Fungi</taxon>
        <taxon>Dikarya</taxon>
        <taxon>Ascomycota</taxon>
        <taxon>Pezizomycotina</taxon>
        <taxon>Dothideomycetes</taxon>
        <taxon>Pleosporomycetidae</taxon>
        <taxon>Aulographales</taxon>
        <taxon>Aulographaceae</taxon>
    </lineage>
</organism>
<dbReference type="SUPFAM" id="SSF47240">
    <property type="entry name" value="Ferritin-like"/>
    <property type="match status" value="1"/>
</dbReference>
<dbReference type="Pfam" id="PF13668">
    <property type="entry name" value="Ferritin_2"/>
    <property type="match status" value="1"/>
</dbReference>
<reference evidence="2" key="1">
    <citation type="journal article" date="2020" name="Stud. Mycol.">
        <title>101 Dothideomycetes genomes: a test case for predicting lifestyles and emergence of pathogens.</title>
        <authorList>
            <person name="Haridas S."/>
            <person name="Albert R."/>
            <person name="Binder M."/>
            <person name="Bloem J."/>
            <person name="Labutti K."/>
            <person name="Salamov A."/>
            <person name="Andreopoulos B."/>
            <person name="Baker S."/>
            <person name="Barry K."/>
            <person name="Bills G."/>
            <person name="Bluhm B."/>
            <person name="Cannon C."/>
            <person name="Castanera R."/>
            <person name="Culley D."/>
            <person name="Daum C."/>
            <person name="Ezra D."/>
            <person name="Gonzalez J."/>
            <person name="Henrissat B."/>
            <person name="Kuo A."/>
            <person name="Liang C."/>
            <person name="Lipzen A."/>
            <person name="Lutzoni F."/>
            <person name="Magnuson J."/>
            <person name="Mondo S."/>
            <person name="Nolan M."/>
            <person name="Ohm R."/>
            <person name="Pangilinan J."/>
            <person name="Park H.-J."/>
            <person name="Ramirez L."/>
            <person name="Alfaro M."/>
            <person name="Sun H."/>
            <person name="Tritt A."/>
            <person name="Yoshinaga Y."/>
            <person name="Zwiers L.-H."/>
            <person name="Turgeon B."/>
            <person name="Goodwin S."/>
            <person name="Spatafora J."/>
            <person name="Crous P."/>
            <person name="Grigoriev I."/>
        </authorList>
    </citation>
    <scope>NUCLEOTIDE SEQUENCE</scope>
    <source>
        <strain evidence="2">CBS 113979</strain>
    </source>
</reference>
<keyword evidence="3" id="KW-1185">Reference proteome</keyword>
<dbReference type="PANTHER" id="PTHR38705:SF1">
    <property type="entry name" value="PROTEIN RDS1"/>
    <property type="match status" value="1"/>
</dbReference>
<evidence type="ECO:0000313" key="2">
    <source>
        <dbReference type="EMBL" id="KAF1988049.1"/>
    </source>
</evidence>
<name>A0A6G1H4W6_9PEZI</name>
<feature type="chain" id="PRO_5026010808" evidence="1">
    <location>
        <begin position="20"/>
        <end position="313"/>
    </location>
</feature>
<dbReference type="EMBL" id="ML977150">
    <property type="protein sequence ID" value="KAF1988049.1"/>
    <property type="molecule type" value="Genomic_DNA"/>
</dbReference>
<dbReference type="InterPro" id="IPR009078">
    <property type="entry name" value="Ferritin-like_SF"/>
</dbReference>
<dbReference type="PANTHER" id="PTHR38705">
    <property type="entry name" value="PROTEIN RDS1"/>
    <property type="match status" value="1"/>
</dbReference>
<dbReference type="Proteomes" id="UP000800041">
    <property type="component" value="Unassembled WGS sequence"/>
</dbReference>
<protein>
    <submittedName>
        <fullName evidence="2">Uncharacterized protein</fullName>
    </submittedName>
</protein>
<feature type="signal peptide" evidence="1">
    <location>
        <begin position="1"/>
        <end position="19"/>
    </location>
</feature>
<sequence length="313" mass="32908">MKSFAYLSVFSALASSVVAVPAGQKEKRAEYTVNDGLVLNYALTLEHLEGKFYREGLQNFTKQNFLDAGYNETFYNNLLEISYDETQHVSFLTGALQAAGIPPVPECTYAFGITSLPQFLATASLLEGVGVSAYLGAADSIATKAYLTAAGSILTVEARHSSYLRQGLKTSPFAQPYDAPLDFNMVFTLAAPFIKSCPPGAPTLPFTAFPGIKLSADSPTPVTTGSAITLVTDGYILNEPSGVPLFAVWIAATGPVYVPATLMADGMHVDTVVPPGVHGQSYVVLSGCRDYLADDVVAAGPGVVEVAGANGMP</sequence>
<proteinExistence type="predicted"/>
<keyword evidence="1" id="KW-0732">Signal</keyword>
<evidence type="ECO:0000313" key="3">
    <source>
        <dbReference type="Proteomes" id="UP000800041"/>
    </source>
</evidence>
<evidence type="ECO:0000256" key="1">
    <source>
        <dbReference type="SAM" id="SignalP"/>
    </source>
</evidence>
<dbReference type="AlphaFoldDB" id="A0A6G1H4W6"/>
<dbReference type="OrthoDB" id="1001765at2759"/>
<dbReference type="InterPro" id="IPR039254">
    <property type="entry name" value="Rds1"/>
</dbReference>